<dbReference type="CDD" id="cd07246">
    <property type="entry name" value="VOC_like"/>
    <property type="match status" value="1"/>
</dbReference>
<dbReference type="PROSITE" id="PS51819">
    <property type="entry name" value="VOC"/>
    <property type="match status" value="1"/>
</dbReference>
<dbReference type="RefSeq" id="WP_112748237.1">
    <property type="nucleotide sequence ID" value="NZ_QMFY01000009.1"/>
</dbReference>
<reference evidence="2 3" key="1">
    <citation type="submission" date="2018-06" db="EMBL/GenBank/DDBJ databases">
        <title>Chryseolinea flavus sp. nov., a member of the phylum Bacteroidetes isolated from soil.</title>
        <authorList>
            <person name="Li Y."/>
            <person name="Wang J."/>
        </authorList>
    </citation>
    <scope>NUCLEOTIDE SEQUENCE [LARGE SCALE GENOMIC DNA]</scope>
    <source>
        <strain evidence="2 3">SDU1-6</strain>
    </source>
</reference>
<evidence type="ECO:0000313" key="2">
    <source>
        <dbReference type="EMBL" id="RAV99890.1"/>
    </source>
</evidence>
<dbReference type="AlphaFoldDB" id="A0A364XZY6"/>
<dbReference type="InterPro" id="IPR004360">
    <property type="entry name" value="Glyas_Fos-R_dOase_dom"/>
</dbReference>
<dbReference type="PANTHER" id="PTHR34109:SF1">
    <property type="entry name" value="VOC DOMAIN-CONTAINING PROTEIN"/>
    <property type="match status" value="1"/>
</dbReference>
<dbReference type="Pfam" id="PF00903">
    <property type="entry name" value="Glyoxalase"/>
    <property type="match status" value="1"/>
</dbReference>
<protein>
    <submittedName>
        <fullName evidence="2">VOC family protein</fullName>
    </submittedName>
</protein>
<dbReference type="Gene3D" id="3.30.720.110">
    <property type="match status" value="1"/>
</dbReference>
<organism evidence="2 3">
    <name type="scientific">Pseudochryseolinea flava</name>
    <dbReference type="NCBI Taxonomy" id="2059302"/>
    <lineage>
        <taxon>Bacteria</taxon>
        <taxon>Pseudomonadati</taxon>
        <taxon>Bacteroidota</taxon>
        <taxon>Cytophagia</taxon>
        <taxon>Cytophagales</taxon>
        <taxon>Fulvivirgaceae</taxon>
        <taxon>Pseudochryseolinea</taxon>
    </lineage>
</organism>
<feature type="domain" description="VOC" evidence="1">
    <location>
        <begin position="5"/>
        <end position="122"/>
    </location>
</feature>
<evidence type="ECO:0000313" key="3">
    <source>
        <dbReference type="Proteomes" id="UP000251889"/>
    </source>
</evidence>
<sequence>MNLPQGHQTVMPYLIMDSAEEFIDFVKDVFSAIEKMRVPSPEGGIMHAEIMIGTSTLMFAGATTQFEPDTANLFVYVTDVDSTYHRALKAGSISIRAPRQEDYGYSAGIEDPFGNTWWLTAPDTSKNG</sequence>
<evidence type="ECO:0000259" key="1">
    <source>
        <dbReference type="PROSITE" id="PS51819"/>
    </source>
</evidence>
<dbReference type="EMBL" id="QMFY01000009">
    <property type="protein sequence ID" value="RAV99890.1"/>
    <property type="molecule type" value="Genomic_DNA"/>
</dbReference>
<dbReference type="PANTHER" id="PTHR34109">
    <property type="entry name" value="BNAUNNG04460D PROTEIN-RELATED"/>
    <property type="match status" value="1"/>
</dbReference>
<dbReference type="Gene3D" id="3.30.720.120">
    <property type="match status" value="1"/>
</dbReference>
<dbReference type="OrthoDB" id="9795306at2"/>
<accession>A0A364XZY6</accession>
<dbReference type="SUPFAM" id="SSF54593">
    <property type="entry name" value="Glyoxalase/Bleomycin resistance protein/Dihydroxybiphenyl dioxygenase"/>
    <property type="match status" value="1"/>
</dbReference>
<comment type="caution">
    <text evidence="2">The sequence shown here is derived from an EMBL/GenBank/DDBJ whole genome shotgun (WGS) entry which is preliminary data.</text>
</comment>
<dbReference type="InterPro" id="IPR037523">
    <property type="entry name" value="VOC_core"/>
</dbReference>
<dbReference type="InterPro" id="IPR029068">
    <property type="entry name" value="Glyas_Bleomycin-R_OHBP_Dase"/>
</dbReference>
<keyword evidence="3" id="KW-1185">Reference proteome</keyword>
<name>A0A364XZY6_9BACT</name>
<proteinExistence type="predicted"/>
<dbReference type="Proteomes" id="UP000251889">
    <property type="component" value="Unassembled WGS sequence"/>
</dbReference>
<gene>
    <name evidence="2" type="ORF">DQQ10_17780</name>
</gene>